<evidence type="ECO:0000256" key="2">
    <source>
        <dbReference type="ARBA" id="ARBA00010663"/>
    </source>
</evidence>
<evidence type="ECO:0000256" key="6">
    <source>
        <dbReference type="ARBA" id="ARBA00023040"/>
    </source>
</evidence>
<evidence type="ECO:0000256" key="9">
    <source>
        <dbReference type="ARBA" id="ARBA00023224"/>
    </source>
</evidence>
<keyword evidence="6 10" id="KW-0297">G-protein coupled receptor</keyword>
<feature type="region of interest" description="Disordered" evidence="11">
    <location>
        <begin position="274"/>
        <end position="294"/>
    </location>
</feature>
<gene>
    <name evidence="14" type="ORF">MCOR_34885</name>
</gene>
<accession>A0A6J8D0N7</accession>
<comment type="subcellular location">
    <subcellularLocation>
        <location evidence="1">Cell membrane</location>
        <topology evidence="1">Multi-pass membrane protein</topology>
    </subcellularLocation>
</comment>
<keyword evidence="9 10" id="KW-0807">Transducer</keyword>
<evidence type="ECO:0000256" key="8">
    <source>
        <dbReference type="ARBA" id="ARBA00023170"/>
    </source>
</evidence>
<dbReference type="PRINTS" id="PR01012">
    <property type="entry name" value="NRPEPTIDEYR"/>
</dbReference>
<dbReference type="PROSITE" id="PS00237">
    <property type="entry name" value="G_PROTEIN_RECEP_F1_1"/>
    <property type="match status" value="1"/>
</dbReference>
<dbReference type="AlphaFoldDB" id="A0A6J8D0N7"/>
<dbReference type="Gene3D" id="1.20.1070.10">
    <property type="entry name" value="Rhodopsin 7-helix transmembrane proteins"/>
    <property type="match status" value="1"/>
</dbReference>
<evidence type="ECO:0000313" key="14">
    <source>
        <dbReference type="EMBL" id="CAC5400730.1"/>
    </source>
</evidence>
<evidence type="ECO:0000256" key="7">
    <source>
        <dbReference type="ARBA" id="ARBA00023136"/>
    </source>
</evidence>
<dbReference type="PRINTS" id="PR00237">
    <property type="entry name" value="GPCRRHODOPSN"/>
</dbReference>
<keyword evidence="5 12" id="KW-1133">Transmembrane helix</keyword>
<dbReference type="EMBL" id="CACVKT020006298">
    <property type="protein sequence ID" value="CAC5400730.1"/>
    <property type="molecule type" value="Genomic_DNA"/>
</dbReference>
<evidence type="ECO:0000256" key="10">
    <source>
        <dbReference type="RuleBase" id="RU000688"/>
    </source>
</evidence>
<evidence type="ECO:0000259" key="13">
    <source>
        <dbReference type="PROSITE" id="PS50262"/>
    </source>
</evidence>
<evidence type="ECO:0000313" key="15">
    <source>
        <dbReference type="Proteomes" id="UP000507470"/>
    </source>
</evidence>
<organism evidence="14 15">
    <name type="scientific">Mytilus coruscus</name>
    <name type="common">Sea mussel</name>
    <dbReference type="NCBI Taxonomy" id="42192"/>
    <lineage>
        <taxon>Eukaryota</taxon>
        <taxon>Metazoa</taxon>
        <taxon>Spiralia</taxon>
        <taxon>Lophotrochozoa</taxon>
        <taxon>Mollusca</taxon>
        <taxon>Bivalvia</taxon>
        <taxon>Autobranchia</taxon>
        <taxon>Pteriomorphia</taxon>
        <taxon>Mytilida</taxon>
        <taxon>Mytiloidea</taxon>
        <taxon>Mytilidae</taxon>
        <taxon>Mytilinae</taxon>
        <taxon>Mytilus</taxon>
    </lineage>
</organism>
<feature type="domain" description="G-protein coupled receptors family 1 profile" evidence="13">
    <location>
        <begin position="1"/>
        <end position="236"/>
    </location>
</feature>
<dbReference type="InterPro" id="IPR000276">
    <property type="entry name" value="GPCR_Rhodpsn"/>
</dbReference>
<evidence type="ECO:0000256" key="1">
    <source>
        <dbReference type="ARBA" id="ARBA00004651"/>
    </source>
</evidence>
<sequence length="294" mass="34150">MCVLIRYLQAVSVCVSCYTLVAISMERFFAICYPLRSRRWQTLSHAYKSIIGIWIFALVLMIPIAAGQEILPLKNGNKACREIWSTKLKSLFFAYSIALVVILLFIPILVMGLAYGGISYKLWFTIKQQVQIKSESTDRILDVKSESESNFKKINGTINISLRQSNQRSSNSNRKRVIKMLFVVVFEYFICWSPLYILNTWKMIDYMYIHMRMSELAWSLVLLLSYTSSCVHPITYCFMNKNFRKAFKGVFRCCTLKSKPISRSCTEVSQLNSTTSPMNRQRTKDDDVYKEFSD</sequence>
<proteinExistence type="inferred from homology"/>
<comment type="similarity">
    <text evidence="2 10">Belongs to the G-protein coupled receptor 1 family.</text>
</comment>
<feature type="transmembrane region" description="Helical" evidence="12">
    <location>
        <begin position="177"/>
        <end position="197"/>
    </location>
</feature>
<dbReference type="GO" id="GO:0004983">
    <property type="term" value="F:neuropeptide Y receptor activity"/>
    <property type="evidence" value="ECO:0007669"/>
    <property type="project" value="InterPro"/>
</dbReference>
<feature type="transmembrane region" description="Helical" evidence="12">
    <location>
        <begin position="6"/>
        <end position="25"/>
    </location>
</feature>
<evidence type="ECO:0000256" key="4">
    <source>
        <dbReference type="ARBA" id="ARBA00022692"/>
    </source>
</evidence>
<dbReference type="SUPFAM" id="SSF81321">
    <property type="entry name" value="Family A G protein-coupled receptor-like"/>
    <property type="match status" value="1"/>
</dbReference>
<keyword evidence="4 10" id="KW-0812">Transmembrane</keyword>
<keyword evidence="15" id="KW-1185">Reference proteome</keyword>
<evidence type="ECO:0000256" key="12">
    <source>
        <dbReference type="SAM" id="Phobius"/>
    </source>
</evidence>
<feature type="transmembrane region" description="Helical" evidence="12">
    <location>
        <begin position="46"/>
        <end position="66"/>
    </location>
</feature>
<dbReference type="OrthoDB" id="10037617at2759"/>
<dbReference type="GO" id="GO:0005886">
    <property type="term" value="C:plasma membrane"/>
    <property type="evidence" value="ECO:0007669"/>
    <property type="project" value="UniProtKB-SubCell"/>
</dbReference>
<dbReference type="PANTHER" id="PTHR24238">
    <property type="entry name" value="G-PROTEIN COUPLED RECEPTOR"/>
    <property type="match status" value="1"/>
</dbReference>
<dbReference type="Pfam" id="PF00001">
    <property type="entry name" value="7tm_1"/>
    <property type="match status" value="1"/>
</dbReference>
<dbReference type="PANTHER" id="PTHR24238:SF75">
    <property type="entry name" value="CHOLECYSTOKININ-LIKE RECEPTOR AT 17D1-RELATED"/>
    <property type="match status" value="1"/>
</dbReference>
<name>A0A6J8D0N7_MYTCO</name>
<keyword evidence="8 10" id="KW-0675">Receptor</keyword>
<dbReference type="InterPro" id="IPR000611">
    <property type="entry name" value="NPY_rcpt"/>
</dbReference>
<keyword evidence="3" id="KW-1003">Cell membrane</keyword>
<reference evidence="14 15" key="1">
    <citation type="submission" date="2020-06" db="EMBL/GenBank/DDBJ databases">
        <authorList>
            <person name="Li R."/>
            <person name="Bekaert M."/>
        </authorList>
    </citation>
    <scope>NUCLEOTIDE SEQUENCE [LARGE SCALE GENOMIC DNA]</scope>
    <source>
        <strain evidence="15">wild</strain>
    </source>
</reference>
<keyword evidence="7 12" id="KW-0472">Membrane</keyword>
<evidence type="ECO:0000256" key="11">
    <source>
        <dbReference type="SAM" id="MobiDB-lite"/>
    </source>
</evidence>
<evidence type="ECO:0000256" key="5">
    <source>
        <dbReference type="ARBA" id="ARBA00022989"/>
    </source>
</evidence>
<dbReference type="Proteomes" id="UP000507470">
    <property type="component" value="Unassembled WGS sequence"/>
</dbReference>
<feature type="transmembrane region" description="Helical" evidence="12">
    <location>
        <begin position="217"/>
        <end position="238"/>
    </location>
</feature>
<feature type="compositionally biased region" description="Basic and acidic residues" evidence="11">
    <location>
        <begin position="282"/>
        <end position="294"/>
    </location>
</feature>
<protein>
    <submittedName>
        <fullName evidence="14">CCKAR</fullName>
    </submittedName>
</protein>
<dbReference type="InterPro" id="IPR017452">
    <property type="entry name" value="GPCR_Rhodpsn_7TM"/>
</dbReference>
<feature type="transmembrane region" description="Helical" evidence="12">
    <location>
        <begin position="92"/>
        <end position="118"/>
    </location>
</feature>
<evidence type="ECO:0000256" key="3">
    <source>
        <dbReference type="ARBA" id="ARBA00022475"/>
    </source>
</evidence>
<dbReference type="PROSITE" id="PS50262">
    <property type="entry name" value="G_PROTEIN_RECEP_F1_2"/>
    <property type="match status" value="1"/>
</dbReference>